<comment type="caution">
    <text evidence="1">The sequence shown here is derived from an EMBL/GenBank/DDBJ whole genome shotgun (WGS) entry which is preliminary data.</text>
</comment>
<accession>A0ABY0DE17</accession>
<keyword evidence="2" id="KW-1185">Reference proteome</keyword>
<protein>
    <submittedName>
        <fullName evidence="1">Uncharacterized protein</fullName>
    </submittedName>
</protein>
<evidence type="ECO:0000313" key="2">
    <source>
        <dbReference type="Proteomes" id="UP000289946"/>
    </source>
</evidence>
<sequence length="76" mass="8617">MPIRRLLQDRKLRADEIEILTLAFHDALRSLSLIDRRDDPLADLVARKVIEIGAIGVRDPAEISKMAIKQLGLFPE</sequence>
<dbReference type="EMBL" id="RDRA01000017">
    <property type="protein sequence ID" value="RXG90372.1"/>
    <property type="molecule type" value="Genomic_DNA"/>
</dbReference>
<dbReference type="Proteomes" id="UP000289946">
    <property type="component" value="Unassembled WGS sequence"/>
</dbReference>
<dbReference type="RefSeq" id="WP_128941540.1">
    <property type="nucleotide sequence ID" value="NZ_RDRA01000017.1"/>
</dbReference>
<evidence type="ECO:0000313" key="1">
    <source>
        <dbReference type="EMBL" id="RXG90372.1"/>
    </source>
</evidence>
<gene>
    <name evidence="1" type="ORF">EAS62_28055</name>
</gene>
<organism evidence="1 2">
    <name type="scientific">Bradyrhizobium zhanjiangense</name>
    <dbReference type="NCBI Taxonomy" id="1325107"/>
    <lineage>
        <taxon>Bacteria</taxon>
        <taxon>Pseudomonadati</taxon>
        <taxon>Pseudomonadota</taxon>
        <taxon>Alphaproteobacteria</taxon>
        <taxon>Hyphomicrobiales</taxon>
        <taxon>Nitrobacteraceae</taxon>
        <taxon>Bradyrhizobium</taxon>
    </lineage>
</organism>
<reference evidence="1 2" key="1">
    <citation type="submission" date="2018-10" db="EMBL/GenBank/DDBJ databases">
        <title>Bradyrhizobium sp. nov., isolated from effective nodules of peanut in China.</title>
        <authorList>
            <person name="Li Y."/>
        </authorList>
    </citation>
    <scope>NUCLEOTIDE SEQUENCE [LARGE SCALE GENOMIC DNA]</scope>
    <source>
        <strain evidence="1 2">CCBAU 51781</strain>
    </source>
</reference>
<proteinExistence type="predicted"/>
<name>A0ABY0DE17_9BRAD</name>